<dbReference type="EMBL" id="WHVB01000044">
    <property type="protein sequence ID" value="KAF8465862.1"/>
    <property type="molecule type" value="Genomic_DNA"/>
</dbReference>
<name>A0A9P5JV07_9AGAM</name>
<dbReference type="GO" id="GO:0008180">
    <property type="term" value="C:COP9 signalosome"/>
    <property type="evidence" value="ECO:0007669"/>
    <property type="project" value="UniProtKB-KW"/>
</dbReference>
<sequence>MSSMDVDPVEEVEMAYHGSQTEASSSRAYGAVIIDDAHPFDLETYISGYSGRAAIDRLIYIISLSPSLAPQAFKRAFQLLTVPTQRDTDYYKTILGTYDNVSSRPAVRLPPLDELLPDHSPYLSWVDETNERNNAEYRKLEVELKTYTGNMIKESIRMAYRDLSTFFRVTGSFEGSLRHLTKSREYCSSTQDLLEMCLSVLELLLEQRSFSHIPTYVFKAESALDSIGTSGHTSSSLGFGSSASGGGAKKIDLHQAVEAKLALCTALSHLANGNYGKATHDFLQPMSAAALAPWNGNIVFVGDIAVYATLCSLATLGRSELKARVVESEGLAGEGEGMKELLDAWMASNFRAVLGLLEKYSARYLLDPLLGPHVANLTALIRSRAVVLYFQPFATIRLERMSAAFGWTVEDTEREVVALIQRGEILGRVDSQNKILRARSTNHRAQLYAHALKAGAEMQGATNKLLLRLQLQQSNLVVRKAQPPPAPTTGVGASESAEQ</sequence>
<evidence type="ECO:0000256" key="7">
    <source>
        <dbReference type="SAM" id="MobiDB-lite"/>
    </source>
</evidence>
<evidence type="ECO:0000256" key="2">
    <source>
        <dbReference type="ARBA" id="ARBA00004496"/>
    </source>
</evidence>
<dbReference type="InterPro" id="IPR019585">
    <property type="entry name" value="Rpn7/CSN1"/>
</dbReference>
<evidence type="ECO:0000313" key="9">
    <source>
        <dbReference type="EMBL" id="KAF8465862.1"/>
    </source>
</evidence>
<organism evidence="9 10">
    <name type="scientific">Russula ochroleuca</name>
    <dbReference type="NCBI Taxonomy" id="152965"/>
    <lineage>
        <taxon>Eukaryota</taxon>
        <taxon>Fungi</taxon>
        <taxon>Dikarya</taxon>
        <taxon>Basidiomycota</taxon>
        <taxon>Agaricomycotina</taxon>
        <taxon>Agaricomycetes</taxon>
        <taxon>Russulales</taxon>
        <taxon>Russulaceae</taxon>
        <taxon>Russula</taxon>
    </lineage>
</organism>
<accession>A0A9P5JV07</accession>
<reference evidence="9" key="1">
    <citation type="submission" date="2019-10" db="EMBL/GenBank/DDBJ databases">
        <authorList>
            <consortium name="DOE Joint Genome Institute"/>
            <person name="Kuo A."/>
            <person name="Miyauchi S."/>
            <person name="Kiss E."/>
            <person name="Drula E."/>
            <person name="Kohler A."/>
            <person name="Sanchez-Garcia M."/>
            <person name="Andreopoulos B."/>
            <person name="Barry K.W."/>
            <person name="Bonito G."/>
            <person name="Buee M."/>
            <person name="Carver A."/>
            <person name="Chen C."/>
            <person name="Cichocki N."/>
            <person name="Clum A."/>
            <person name="Culley D."/>
            <person name="Crous P.W."/>
            <person name="Fauchery L."/>
            <person name="Girlanda M."/>
            <person name="Hayes R."/>
            <person name="Keri Z."/>
            <person name="LaButti K."/>
            <person name="Lipzen A."/>
            <person name="Lombard V."/>
            <person name="Magnuson J."/>
            <person name="Maillard F."/>
            <person name="Morin E."/>
            <person name="Murat C."/>
            <person name="Nolan M."/>
            <person name="Ohm R."/>
            <person name="Pangilinan J."/>
            <person name="Pereira M."/>
            <person name="Perotto S."/>
            <person name="Peter M."/>
            <person name="Riley R."/>
            <person name="Sitrit Y."/>
            <person name="Stielow B."/>
            <person name="Szollosi G."/>
            <person name="Zifcakova L."/>
            <person name="Stursova M."/>
            <person name="Spatafora J.W."/>
            <person name="Tedersoo L."/>
            <person name="Vaario L.-M."/>
            <person name="Yamada A."/>
            <person name="Yan M."/>
            <person name="Wang P."/>
            <person name="Xu J."/>
            <person name="Bruns T."/>
            <person name="Baldrian P."/>
            <person name="Vilgalys R."/>
            <person name="Henrissat B."/>
            <person name="Grigoriev I.V."/>
            <person name="Hibbett D."/>
            <person name="Nagy L.G."/>
            <person name="Martin F.M."/>
        </authorList>
    </citation>
    <scope>NUCLEOTIDE SEQUENCE</scope>
    <source>
        <strain evidence="9">Prilba</strain>
    </source>
</reference>
<dbReference type="PROSITE" id="PS50250">
    <property type="entry name" value="PCI"/>
    <property type="match status" value="1"/>
</dbReference>
<dbReference type="GO" id="GO:0005737">
    <property type="term" value="C:cytoplasm"/>
    <property type="evidence" value="ECO:0007669"/>
    <property type="project" value="UniProtKB-SubCell"/>
</dbReference>
<dbReference type="GO" id="GO:0000502">
    <property type="term" value="C:proteasome complex"/>
    <property type="evidence" value="ECO:0007669"/>
    <property type="project" value="UniProtKB-KW"/>
</dbReference>
<dbReference type="Proteomes" id="UP000759537">
    <property type="component" value="Unassembled WGS sequence"/>
</dbReference>
<dbReference type="InterPro" id="IPR045135">
    <property type="entry name" value="Rpn7_N"/>
</dbReference>
<evidence type="ECO:0000256" key="5">
    <source>
        <dbReference type="ARBA" id="ARBA00022790"/>
    </source>
</evidence>
<evidence type="ECO:0000256" key="4">
    <source>
        <dbReference type="ARBA" id="ARBA00022490"/>
    </source>
</evidence>
<keyword evidence="5" id="KW-0736">Signalosome</keyword>
<reference evidence="9" key="2">
    <citation type="journal article" date="2020" name="Nat. Commun.">
        <title>Large-scale genome sequencing of mycorrhizal fungi provides insights into the early evolution of symbiotic traits.</title>
        <authorList>
            <person name="Miyauchi S."/>
            <person name="Kiss E."/>
            <person name="Kuo A."/>
            <person name="Drula E."/>
            <person name="Kohler A."/>
            <person name="Sanchez-Garcia M."/>
            <person name="Morin E."/>
            <person name="Andreopoulos B."/>
            <person name="Barry K.W."/>
            <person name="Bonito G."/>
            <person name="Buee M."/>
            <person name="Carver A."/>
            <person name="Chen C."/>
            <person name="Cichocki N."/>
            <person name="Clum A."/>
            <person name="Culley D."/>
            <person name="Crous P.W."/>
            <person name="Fauchery L."/>
            <person name="Girlanda M."/>
            <person name="Hayes R.D."/>
            <person name="Keri Z."/>
            <person name="LaButti K."/>
            <person name="Lipzen A."/>
            <person name="Lombard V."/>
            <person name="Magnuson J."/>
            <person name="Maillard F."/>
            <person name="Murat C."/>
            <person name="Nolan M."/>
            <person name="Ohm R.A."/>
            <person name="Pangilinan J."/>
            <person name="Pereira M.F."/>
            <person name="Perotto S."/>
            <person name="Peter M."/>
            <person name="Pfister S."/>
            <person name="Riley R."/>
            <person name="Sitrit Y."/>
            <person name="Stielow J.B."/>
            <person name="Szollosi G."/>
            <person name="Zifcakova L."/>
            <person name="Stursova M."/>
            <person name="Spatafora J.W."/>
            <person name="Tedersoo L."/>
            <person name="Vaario L.M."/>
            <person name="Yamada A."/>
            <person name="Yan M."/>
            <person name="Wang P."/>
            <person name="Xu J."/>
            <person name="Bruns T."/>
            <person name="Baldrian P."/>
            <person name="Vilgalys R."/>
            <person name="Dunand C."/>
            <person name="Henrissat B."/>
            <person name="Grigoriev I.V."/>
            <person name="Hibbett D."/>
            <person name="Nagy L.G."/>
            <person name="Martin F.M."/>
        </authorList>
    </citation>
    <scope>NUCLEOTIDE SEQUENCE</scope>
    <source>
        <strain evidence="9">Prilba</strain>
    </source>
</reference>
<dbReference type="Gene3D" id="1.25.40.570">
    <property type="match status" value="1"/>
</dbReference>
<dbReference type="SMART" id="SM00088">
    <property type="entry name" value="PINT"/>
    <property type="match status" value="1"/>
</dbReference>
<protein>
    <submittedName>
        <fullName evidence="9">26S proteasome subunit RPN7-domain-containing protein</fullName>
    </submittedName>
</protein>
<dbReference type="Pfam" id="PF10602">
    <property type="entry name" value="RPN7"/>
    <property type="match status" value="1"/>
</dbReference>
<dbReference type="PANTHER" id="PTHR14145">
    <property type="entry name" value="26S PROTESOME SUBUNIT 6"/>
    <property type="match status" value="1"/>
</dbReference>
<comment type="similarity">
    <text evidence="3">Belongs to the CSN1 family.</text>
</comment>
<comment type="caution">
    <text evidence="9">The sequence shown here is derived from an EMBL/GenBank/DDBJ whole genome shotgun (WGS) entry which is preliminary data.</text>
</comment>
<dbReference type="AlphaFoldDB" id="A0A9P5JV07"/>
<dbReference type="InterPro" id="IPR036390">
    <property type="entry name" value="WH_DNA-bd_sf"/>
</dbReference>
<keyword evidence="9" id="KW-0647">Proteasome</keyword>
<evidence type="ECO:0000256" key="6">
    <source>
        <dbReference type="ARBA" id="ARBA00023242"/>
    </source>
</evidence>
<feature type="region of interest" description="Disordered" evidence="7">
    <location>
        <begin position="479"/>
        <end position="499"/>
    </location>
</feature>
<feature type="domain" description="PCI" evidence="8">
    <location>
        <begin position="252"/>
        <end position="443"/>
    </location>
</feature>
<dbReference type="InterPro" id="IPR000717">
    <property type="entry name" value="PCI_dom"/>
</dbReference>
<proteinExistence type="inferred from homology"/>
<keyword evidence="6" id="KW-0539">Nucleus</keyword>
<keyword evidence="4" id="KW-0963">Cytoplasm</keyword>
<dbReference type="OrthoDB" id="422427at2759"/>
<dbReference type="SUPFAM" id="SSF46785">
    <property type="entry name" value="Winged helix' DNA-binding domain"/>
    <property type="match status" value="1"/>
</dbReference>
<gene>
    <name evidence="9" type="ORF">DFH94DRAFT_351781</name>
</gene>
<evidence type="ECO:0000256" key="3">
    <source>
        <dbReference type="ARBA" id="ARBA00008793"/>
    </source>
</evidence>
<evidence type="ECO:0000259" key="8">
    <source>
        <dbReference type="PROSITE" id="PS50250"/>
    </source>
</evidence>
<keyword evidence="10" id="KW-1185">Reference proteome</keyword>
<evidence type="ECO:0000256" key="1">
    <source>
        <dbReference type="ARBA" id="ARBA00004123"/>
    </source>
</evidence>
<comment type="subcellular location">
    <subcellularLocation>
        <location evidence="2">Cytoplasm</location>
    </subcellularLocation>
    <subcellularLocation>
        <location evidence="1">Nucleus</location>
    </subcellularLocation>
</comment>
<evidence type="ECO:0000313" key="10">
    <source>
        <dbReference type="Proteomes" id="UP000759537"/>
    </source>
</evidence>
<dbReference type="Pfam" id="PF01399">
    <property type="entry name" value="PCI"/>
    <property type="match status" value="1"/>
</dbReference>
<dbReference type="PANTHER" id="PTHR14145:SF2">
    <property type="entry name" value="COP9 SIGNALOSOME COMPLEX SUBUNIT 1"/>
    <property type="match status" value="1"/>
</dbReference>